<evidence type="ECO:0000313" key="1">
    <source>
        <dbReference type="EMBL" id="CAI2195863.1"/>
    </source>
</evidence>
<dbReference type="Proteomes" id="UP001153678">
    <property type="component" value="Unassembled WGS sequence"/>
</dbReference>
<keyword evidence="2" id="KW-1185">Reference proteome</keyword>
<evidence type="ECO:0000313" key="2">
    <source>
        <dbReference type="Proteomes" id="UP001153678"/>
    </source>
</evidence>
<protein>
    <submittedName>
        <fullName evidence="1">9584_t:CDS:1</fullName>
    </submittedName>
</protein>
<accession>A0A9W4T7S8</accession>
<gene>
    <name evidence="1" type="ORF">FWILDA_LOCUS17289</name>
</gene>
<dbReference type="EMBL" id="CAMKVN010013158">
    <property type="protein sequence ID" value="CAI2195863.1"/>
    <property type="molecule type" value="Genomic_DNA"/>
</dbReference>
<feature type="non-terminal residue" evidence="1">
    <location>
        <position position="39"/>
    </location>
</feature>
<name>A0A9W4T7S8_9GLOM</name>
<dbReference type="AlphaFoldDB" id="A0A9W4T7S8"/>
<organism evidence="1 2">
    <name type="scientific">Funneliformis geosporum</name>
    <dbReference type="NCBI Taxonomy" id="1117311"/>
    <lineage>
        <taxon>Eukaryota</taxon>
        <taxon>Fungi</taxon>
        <taxon>Fungi incertae sedis</taxon>
        <taxon>Mucoromycota</taxon>
        <taxon>Glomeromycotina</taxon>
        <taxon>Glomeromycetes</taxon>
        <taxon>Glomerales</taxon>
        <taxon>Glomeraceae</taxon>
        <taxon>Funneliformis</taxon>
    </lineage>
</organism>
<reference evidence="1" key="1">
    <citation type="submission" date="2022-08" db="EMBL/GenBank/DDBJ databases">
        <authorList>
            <person name="Kallberg Y."/>
            <person name="Tangrot J."/>
            <person name="Rosling A."/>
        </authorList>
    </citation>
    <scope>NUCLEOTIDE SEQUENCE</scope>
    <source>
        <strain evidence="1">Wild A</strain>
    </source>
</reference>
<comment type="caution">
    <text evidence="1">The sequence shown here is derived from an EMBL/GenBank/DDBJ whole genome shotgun (WGS) entry which is preliminary data.</text>
</comment>
<dbReference type="OrthoDB" id="10372581at2759"/>
<sequence>CESNENENDKLKILEQIHNFEGAVFEVIRLSELNKTLKE</sequence>
<feature type="non-terminal residue" evidence="1">
    <location>
        <position position="1"/>
    </location>
</feature>
<proteinExistence type="predicted"/>